<dbReference type="SMART" id="SM00327">
    <property type="entry name" value="VWA"/>
    <property type="match status" value="1"/>
</dbReference>
<dbReference type="SUPFAM" id="SSF53300">
    <property type="entry name" value="vWA-like"/>
    <property type="match status" value="1"/>
</dbReference>
<feature type="domain" description="VWFA" evidence="2">
    <location>
        <begin position="174"/>
        <end position="391"/>
    </location>
</feature>
<sequence length="397" mass="42551">MNKSTNRPLGRRRLRGGGAASRRRGATLVLIAVMSTALVSFGALIINWSYIELTNTQLRSASDATAKAAVVALSQTQNQSQARTIARQIAREYQVGGRDLILRGSDIEFGNAQRQPNGTIVFNAGVQPLNSARVVAACGGSAATAAVSTMLGNILNPDEFTLSKTATAARYDHDIVMVVDRSASMAWDLSGVDFSYPAEYNNDSTLQNYFKAPHPTESRWAKLEDALGVFRDVIVDRRLNAQVGLVSYASDYTFGLFNSTRVTRDQLLSSNTSDYLTAAAAIGTRPIIGDTNIGAGIDEGRLVLLNASERRMTANRTMILLSDGRRTQGADPVARAARAANSRITVHTISFGDGADLQVMADVALAGGGQHYHASTAQQLTEAFRTIAEQLPAILVQ</sequence>
<feature type="transmembrane region" description="Helical" evidence="1">
    <location>
        <begin position="28"/>
        <end position="50"/>
    </location>
</feature>
<dbReference type="PANTHER" id="PTHR10579">
    <property type="entry name" value="CALCIUM-ACTIVATED CHLORIDE CHANNEL REGULATOR"/>
    <property type="match status" value="1"/>
</dbReference>
<dbReference type="InterPro" id="IPR051266">
    <property type="entry name" value="CLCR"/>
</dbReference>
<dbReference type="OrthoDB" id="242905at2"/>
<evidence type="ECO:0000259" key="2">
    <source>
        <dbReference type="PROSITE" id="PS50234"/>
    </source>
</evidence>
<dbReference type="Pfam" id="PF00092">
    <property type="entry name" value="VWA"/>
    <property type="match status" value="1"/>
</dbReference>
<proteinExistence type="predicted"/>
<dbReference type="CDD" id="cd00198">
    <property type="entry name" value="vWFA"/>
    <property type="match status" value="1"/>
</dbReference>
<reference evidence="3 4" key="1">
    <citation type="submission" date="2019-02" db="EMBL/GenBank/DDBJ databases">
        <title>Deep-cultivation of Planctomycetes and their phenomic and genomic characterization uncovers novel biology.</title>
        <authorList>
            <person name="Wiegand S."/>
            <person name="Jogler M."/>
            <person name="Boedeker C."/>
            <person name="Pinto D."/>
            <person name="Vollmers J."/>
            <person name="Rivas-Marin E."/>
            <person name="Kohn T."/>
            <person name="Peeters S.H."/>
            <person name="Heuer A."/>
            <person name="Rast P."/>
            <person name="Oberbeckmann S."/>
            <person name="Bunk B."/>
            <person name="Jeske O."/>
            <person name="Meyerdierks A."/>
            <person name="Storesund J.E."/>
            <person name="Kallscheuer N."/>
            <person name="Luecker S."/>
            <person name="Lage O.M."/>
            <person name="Pohl T."/>
            <person name="Merkel B.J."/>
            <person name="Hornburger P."/>
            <person name="Mueller R.-W."/>
            <person name="Bruemmer F."/>
            <person name="Labrenz M."/>
            <person name="Spormann A.M."/>
            <person name="Op Den Camp H."/>
            <person name="Overmann J."/>
            <person name="Amann R."/>
            <person name="Jetten M.S.M."/>
            <person name="Mascher T."/>
            <person name="Medema M.H."/>
            <person name="Devos D.P."/>
            <person name="Kaster A.-K."/>
            <person name="Ovreas L."/>
            <person name="Rohde M."/>
            <person name="Galperin M.Y."/>
            <person name="Jogler C."/>
        </authorList>
    </citation>
    <scope>NUCLEOTIDE SEQUENCE [LARGE SCALE GENOMIC DNA]</scope>
    <source>
        <strain evidence="3 4">Pla111</strain>
    </source>
</reference>
<dbReference type="Gene3D" id="3.40.50.410">
    <property type="entry name" value="von Willebrand factor, type A domain"/>
    <property type="match status" value="1"/>
</dbReference>
<dbReference type="PANTHER" id="PTHR10579:SF43">
    <property type="entry name" value="ZINC FINGER (C3HC4-TYPE RING FINGER) FAMILY PROTEIN"/>
    <property type="match status" value="1"/>
</dbReference>
<evidence type="ECO:0000256" key="1">
    <source>
        <dbReference type="SAM" id="Phobius"/>
    </source>
</evidence>
<dbReference type="InterPro" id="IPR002035">
    <property type="entry name" value="VWF_A"/>
</dbReference>
<keyword evidence="1" id="KW-1133">Transmembrane helix</keyword>
<dbReference type="InterPro" id="IPR028087">
    <property type="entry name" value="Tad_N"/>
</dbReference>
<keyword evidence="4" id="KW-1185">Reference proteome</keyword>
<name>A0A5C5WDY6_9BACT</name>
<dbReference type="Pfam" id="PF13400">
    <property type="entry name" value="Tad"/>
    <property type="match status" value="1"/>
</dbReference>
<dbReference type="EMBL" id="SJPH01000001">
    <property type="protein sequence ID" value="TWT48677.1"/>
    <property type="molecule type" value="Genomic_DNA"/>
</dbReference>
<accession>A0A5C5WDY6</accession>
<evidence type="ECO:0000313" key="4">
    <source>
        <dbReference type="Proteomes" id="UP000318995"/>
    </source>
</evidence>
<gene>
    <name evidence="3" type="ORF">Pla111_04520</name>
</gene>
<dbReference type="InterPro" id="IPR036465">
    <property type="entry name" value="vWFA_dom_sf"/>
</dbReference>
<organism evidence="3 4">
    <name type="scientific">Botrimarina hoheduenensis</name>
    <dbReference type="NCBI Taxonomy" id="2528000"/>
    <lineage>
        <taxon>Bacteria</taxon>
        <taxon>Pseudomonadati</taxon>
        <taxon>Planctomycetota</taxon>
        <taxon>Planctomycetia</taxon>
        <taxon>Pirellulales</taxon>
        <taxon>Lacipirellulaceae</taxon>
        <taxon>Botrimarina</taxon>
    </lineage>
</organism>
<keyword evidence="1" id="KW-0472">Membrane</keyword>
<comment type="caution">
    <text evidence="3">The sequence shown here is derived from an EMBL/GenBank/DDBJ whole genome shotgun (WGS) entry which is preliminary data.</text>
</comment>
<dbReference type="PROSITE" id="PS50234">
    <property type="entry name" value="VWFA"/>
    <property type="match status" value="1"/>
</dbReference>
<keyword evidence="1" id="KW-0812">Transmembrane</keyword>
<protein>
    <submittedName>
        <fullName evidence="3">von Willebrand factor type A domain protein</fullName>
    </submittedName>
</protein>
<dbReference type="Proteomes" id="UP000318995">
    <property type="component" value="Unassembled WGS sequence"/>
</dbReference>
<evidence type="ECO:0000313" key="3">
    <source>
        <dbReference type="EMBL" id="TWT48677.1"/>
    </source>
</evidence>
<dbReference type="AlphaFoldDB" id="A0A5C5WDY6"/>
<dbReference type="RefSeq" id="WP_146570932.1">
    <property type="nucleotide sequence ID" value="NZ_SJPH01000001.1"/>
</dbReference>